<dbReference type="InterPro" id="IPR005467">
    <property type="entry name" value="His_kinase_dom"/>
</dbReference>
<dbReference type="SMART" id="SM00387">
    <property type="entry name" value="HATPase_c"/>
    <property type="match status" value="1"/>
</dbReference>
<feature type="transmembrane region" description="Helical" evidence="13">
    <location>
        <begin position="12"/>
        <end position="29"/>
    </location>
</feature>
<dbReference type="GO" id="GO:0016036">
    <property type="term" value="P:cellular response to phosphate starvation"/>
    <property type="evidence" value="ECO:0007669"/>
    <property type="project" value="TreeGrafter"/>
</dbReference>
<dbReference type="InterPro" id="IPR036890">
    <property type="entry name" value="HATPase_C_sf"/>
</dbReference>
<comment type="catalytic activity">
    <reaction evidence="1">
        <text>ATP + protein L-histidine = ADP + protein N-phospho-L-histidine.</text>
        <dbReference type="EC" id="2.7.13.3"/>
    </reaction>
</comment>
<keyword evidence="10 13" id="KW-1133">Transmembrane helix</keyword>
<keyword evidence="8 15" id="KW-0418">Kinase</keyword>
<name>A0AAX3WVZ4_9BACI</name>
<evidence type="ECO:0000313" key="15">
    <source>
        <dbReference type="EMBL" id="WHY52070.1"/>
    </source>
</evidence>
<evidence type="ECO:0000256" key="9">
    <source>
        <dbReference type="ARBA" id="ARBA00022840"/>
    </source>
</evidence>
<evidence type="ECO:0000256" key="4">
    <source>
        <dbReference type="ARBA" id="ARBA00022475"/>
    </source>
</evidence>
<dbReference type="InterPro" id="IPR050351">
    <property type="entry name" value="BphY/WalK/GraS-like"/>
</dbReference>
<dbReference type="GO" id="GO:0005524">
    <property type="term" value="F:ATP binding"/>
    <property type="evidence" value="ECO:0007669"/>
    <property type="project" value="UniProtKB-KW"/>
</dbReference>
<evidence type="ECO:0000256" key="6">
    <source>
        <dbReference type="ARBA" id="ARBA00022692"/>
    </source>
</evidence>
<dbReference type="Gene3D" id="1.10.287.130">
    <property type="match status" value="1"/>
</dbReference>
<evidence type="ECO:0000256" key="1">
    <source>
        <dbReference type="ARBA" id="ARBA00000085"/>
    </source>
</evidence>
<keyword evidence="11" id="KW-0902">Two-component regulatory system</keyword>
<evidence type="ECO:0000256" key="3">
    <source>
        <dbReference type="ARBA" id="ARBA00012438"/>
    </source>
</evidence>
<dbReference type="AlphaFoldDB" id="A0AAX3WVZ4"/>
<keyword evidence="5" id="KW-0808">Transferase</keyword>
<proteinExistence type="predicted"/>
<feature type="domain" description="Histidine kinase" evidence="14">
    <location>
        <begin position="119"/>
        <end position="326"/>
    </location>
</feature>
<keyword evidence="4" id="KW-1003">Cell membrane</keyword>
<comment type="subcellular location">
    <subcellularLocation>
        <location evidence="2">Cell membrane</location>
        <topology evidence="2">Multi-pass membrane protein</topology>
    </subcellularLocation>
</comment>
<evidence type="ECO:0000256" key="7">
    <source>
        <dbReference type="ARBA" id="ARBA00022741"/>
    </source>
</evidence>
<dbReference type="Gene3D" id="3.30.565.10">
    <property type="entry name" value="Histidine kinase-like ATPase, C-terminal domain"/>
    <property type="match status" value="1"/>
</dbReference>
<feature type="transmembrane region" description="Helical" evidence="13">
    <location>
        <begin position="35"/>
        <end position="56"/>
    </location>
</feature>
<reference evidence="15" key="1">
    <citation type="submission" date="2023-05" db="EMBL/GenBank/DDBJ databases">
        <title>Comparative genomics of Bacillaceae isolates and their secondary metabolite potential.</title>
        <authorList>
            <person name="Song L."/>
            <person name="Nielsen L.J."/>
            <person name="Mohite O."/>
            <person name="Xu X."/>
            <person name="Weber T."/>
            <person name="Kovacs A.T."/>
        </authorList>
    </citation>
    <scope>NUCLEOTIDE SEQUENCE</scope>
    <source>
        <strain evidence="15">LY1</strain>
    </source>
</reference>
<evidence type="ECO:0000256" key="10">
    <source>
        <dbReference type="ARBA" id="ARBA00022989"/>
    </source>
</evidence>
<evidence type="ECO:0000256" key="13">
    <source>
        <dbReference type="SAM" id="Phobius"/>
    </source>
</evidence>
<keyword evidence="9" id="KW-0067">ATP-binding</keyword>
<evidence type="ECO:0000313" key="16">
    <source>
        <dbReference type="Proteomes" id="UP001178322"/>
    </source>
</evidence>
<dbReference type="PANTHER" id="PTHR45453">
    <property type="entry name" value="PHOSPHATE REGULON SENSOR PROTEIN PHOR"/>
    <property type="match status" value="1"/>
</dbReference>
<gene>
    <name evidence="15" type="ORF">QNH24_02225</name>
</gene>
<protein>
    <recommendedName>
        <fullName evidence="3">histidine kinase</fullName>
        <ecNumber evidence="3">2.7.13.3</ecNumber>
    </recommendedName>
</protein>
<evidence type="ECO:0000256" key="5">
    <source>
        <dbReference type="ARBA" id="ARBA00022679"/>
    </source>
</evidence>
<dbReference type="InterPro" id="IPR003594">
    <property type="entry name" value="HATPase_dom"/>
</dbReference>
<dbReference type="SUPFAM" id="SSF55874">
    <property type="entry name" value="ATPase domain of HSP90 chaperone/DNA topoisomerase II/histidine kinase"/>
    <property type="match status" value="1"/>
</dbReference>
<dbReference type="GO" id="GO:0000155">
    <property type="term" value="F:phosphorelay sensor kinase activity"/>
    <property type="evidence" value="ECO:0007669"/>
    <property type="project" value="InterPro"/>
</dbReference>
<dbReference type="PANTHER" id="PTHR45453:SF2">
    <property type="entry name" value="HISTIDINE KINASE"/>
    <property type="match status" value="1"/>
</dbReference>
<dbReference type="PROSITE" id="PS50109">
    <property type="entry name" value="HIS_KIN"/>
    <property type="match status" value="1"/>
</dbReference>
<sequence length="330" mass="38559">MKLFFRDHASVIILYAISFLFLPWLIQVLDDLSSHYFYFIFLVSFLFTIWLVGRYFRRRKLYAHLQNNTLTHNDLHLFEPQAWIEQAYSSKLRQMQYLYLTQQQLLEEQGNERQLVLSHFAHQMKTPLSVIQLIIQSNPNAAASNPSEWQIIKNECDKMTFTLNQLLSYERTSHLAADLKIEALLLKELVQEVINNLKDYFIAKEIFPKIVFTDNPIIYSDQKWLKITLYQILNNAIKYGDSESSIQIMYDDAILQIKNEGETIPESEISRVFDLFYTGTKGRMGGAATGIGLYLVKKILTSLEHPFTLLSLNNTTTFTIDFSNKRKKVI</sequence>
<evidence type="ECO:0000256" key="12">
    <source>
        <dbReference type="ARBA" id="ARBA00023136"/>
    </source>
</evidence>
<dbReference type="GO" id="GO:0004721">
    <property type="term" value="F:phosphoprotein phosphatase activity"/>
    <property type="evidence" value="ECO:0007669"/>
    <property type="project" value="TreeGrafter"/>
</dbReference>
<dbReference type="InterPro" id="IPR036097">
    <property type="entry name" value="HisK_dim/P_sf"/>
</dbReference>
<dbReference type="Proteomes" id="UP001178322">
    <property type="component" value="Chromosome"/>
</dbReference>
<dbReference type="SUPFAM" id="SSF47384">
    <property type="entry name" value="Homodimeric domain of signal transducing histidine kinase"/>
    <property type="match status" value="1"/>
</dbReference>
<dbReference type="RefSeq" id="WP_283870554.1">
    <property type="nucleotide sequence ID" value="NZ_CP126101.1"/>
</dbReference>
<dbReference type="EC" id="2.7.13.3" evidence="3"/>
<evidence type="ECO:0000256" key="8">
    <source>
        <dbReference type="ARBA" id="ARBA00022777"/>
    </source>
</evidence>
<keyword evidence="6 13" id="KW-0812">Transmembrane</keyword>
<keyword evidence="7" id="KW-0547">Nucleotide-binding</keyword>
<dbReference type="CDD" id="cd00082">
    <property type="entry name" value="HisKA"/>
    <property type="match status" value="1"/>
</dbReference>
<evidence type="ECO:0000256" key="11">
    <source>
        <dbReference type="ARBA" id="ARBA00023012"/>
    </source>
</evidence>
<accession>A0AAX3WVZ4</accession>
<dbReference type="GO" id="GO:0005886">
    <property type="term" value="C:plasma membrane"/>
    <property type="evidence" value="ECO:0007669"/>
    <property type="project" value="UniProtKB-SubCell"/>
</dbReference>
<evidence type="ECO:0000259" key="14">
    <source>
        <dbReference type="PROSITE" id="PS50109"/>
    </source>
</evidence>
<keyword evidence="12 13" id="KW-0472">Membrane</keyword>
<dbReference type="EMBL" id="CP126101">
    <property type="protein sequence ID" value="WHY52070.1"/>
    <property type="molecule type" value="Genomic_DNA"/>
</dbReference>
<evidence type="ECO:0000256" key="2">
    <source>
        <dbReference type="ARBA" id="ARBA00004651"/>
    </source>
</evidence>
<dbReference type="InterPro" id="IPR003661">
    <property type="entry name" value="HisK_dim/P_dom"/>
</dbReference>
<organism evidence="15 16">
    <name type="scientific">Lysinibacillus pakistanensis</name>
    <dbReference type="NCBI Taxonomy" id="759811"/>
    <lineage>
        <taxon>Bacteria</taxon>
        <taxon>Bacillati</taxon>
        <taxon>Bacillota</taxon>
        <taxon>Bacilli</taxon>
        <taxon>Bacillales</taxon>
        <taxon>Bacillaceae</taxon>
        <taxon>Lysinibacillus</taxon>
    </lineage>
</organism>
<dbReference type="Pfam" id="PF02518">
    <property type="entry name" value="HATPase_c"/>
    <property type="match status" value="1"/>
</dbReference>